<dbReference type="AlphaFoldDB" id="A0A1R1SKW2"/>
<proteinExistence type="predicted"/>
<reference evidence="1 2" key="1">
    <citation type="submission" date="2013-05" db="EMBL/GenBank/DDBJ databases">
        <title>Genome sequence of Streptomyces sparsogenes DSM 40356.</title>
        <authorList>
            <person name="Coyne S."/>
            <person name="Seebeck F.P."/>
        </authorList>
    </citation>
    <scope>NUCLEOTIDE SEQUENCE [LARGE SCALE GENOMIC DNA]</scope>
    <source>
        <strain evidence="1 2">DSM 40356</strain>
    </source>
</reference>
<protein>
    <submittedName>
        <fullName evidence="1">Uncharacterized protein</fullName>
    </submittedName>
</protein>
<name>A0A1R1SKW2_9ACTN</name>
<accession>A0A1R1SKW2</accession>
<dbReference type="EMBL" id="ASQP01000194">
    <property type="protein sequence ID" value="OMI38936.1"/>
    <property type="molecule type" value="Genomic_DNA"/>
</dbReference>
<sequence length="174" mass="18349">MRASGLVGEHALKLLGDESGAVIQDRHGPLYWLVEPGSADGWDVRQVHVLGGAAARASYVGVPPAHWTGPPGIHWRIPVGPGRYLTDPALLRQSLALAARAELGPAGEAGPVTSRICVRCDRPTSTPVVVGQAHSASAGGRDIYSCPTCVRTFPQPVDPITQIDALRRTRQEGA</sequence>
<evidence type="ECO:0000313" key="2">
    <source>
        <dbReference type="Proteomes" id="UP000186168"/>
    </source>
</evidence>
<gene>
    <name evidence="1" type="ORF">SPAR_13450</name>
</gene>
<comment type="caution">
    <text evidence="1">The sequence shown here is derived from an EMBL/GenBank/DDBJ whole genome shotgun (WGS) entry which is preliminary data.</text>
</comment>
<dbReference type="STRING" id="67365.GCA_001704635_06325"/>
<evidence type="ECO:0000313" key="1">
    <source>
        <dbReference type="EMBL" id="OMI38936.1"/>
    </source>
</evidence>
<dbReference type="Proteomes" id="UP000186168">
    <property type="component" value="Unassembled WGS sequence"/>
</dbReference>
<organism evidence="1 2">
    <name type="scientific">Streptomyces sparsogenes DSM 40356</name>
    <dbReference type="NCBI Taxonomy" id="1331668"/>
    <lineage>
        <taxon>Bacteria</taxon>
        <taxon>Bacillati</taxon>
        <taxon>Actinomycetota</taxon>
        <taxon>Actinomycetes</taxon>
        <taxon>Kitasatosporales</taxon>
        <taxon>Streptomycetaceae</taxon>
        <taxon>Streptomyces</taxon>
    </lineage>
</organism>
<keyword evidence="2" id="KW-1185">Reference proteome</keyword>